<dbReference type="NCBIfam" id="NF007399">
    <property type="entry name" value="PRK09928.1"/>
    <property type="match status" value="1"/>
</dbReference>
<feature type="transmembrane region" description="Helical" evidence="9">
    <location>
        <begin position="273"/>
        <end position="291"/>
    </location>
</feature>
<feature type="transmembrane region" description="Helical" evidence="9">
    <location>
        <begin position="466"/>
        <end position="487"/>
    </location>
</feature>
<evidence type="ECO:0000256" key="7">
    <source>
        <dbReference type="ARBA" id="ARBA00023136"/>
    </source>
</evidence>
<evidence type="ECO:0000256" key="4">
    <source>
        <dbReference type="ARBA" id="ARBA00022475"/>
    </source>
</evidence>
<keyword evidence="4" id="KW-1003">Cell membrane</keyword>
<feature type="transmembrane region" description="Helical" evidence="9">
    <location>
        <begin position="419"/>
        <end position="445"/>
    </location>
</feature>
<dbReference type="PANTHER" id="PTHR30047:SF7">
    <property type="entry name" value="HIGH-AFFINITY CHOLINE TRANSPORT PROTEIN"/>
    <property type="match status" value="1"/>
</dbReference>
<comment type="subcellular location">
    <subcellularLocation>
        <location evidence="1">Cell membrane</location>
        <topology evidence="1">Multi-pass membrane protein</topology>
    </subcellularLocation>
</comment>
<feature type="transmembrane region" description="Helical" evidence="9">
    <location>
        <begin position="364"/>
        <end position="388"/>
    </location>
</feature>
<evidence type="ECO:0000256" key="3">
    <source>
        <dbReference type="ARBA" id="ARBA00022448"/>
    </source>
</evidence>
<keyword evidence="3" id="KW-0813">Transport</keyword>
<feature type="transmembrane region" description="Helical" evidence="9">
    <location>
        <begin position="493"/>
        <end position="511"/>
    </location>
</feature>
<evidence type="ECO:0000256" key="2">
    <source>
        <dbReference type="ARBA" id="ARBA00005658"/>
    </source>
</evidence>
<evidence type="ECO:0000256" key="1">
    <source>
        <dbReference type="ARBA" id="ARBA00004651"/>
    </source>
</evidence>
<keyword evidence="6 9" id="KW-1133">Transmembrane helix</keyword>
<keyword evidence="7 9" id="KW-0472">Membrane</keyword>
<keyword evidence="5 9" id="KW-0812">Transmembrane</keyword>
<protein>
    <submittedName>
        <fullName evidence="10">Choline BCCT transporter BetT</fullName>
    </submittedName>
</protein>
<gene>
    <name evidence="10" type="primary">betT</name>
    <name evidence="10" type="ORF">ACFSDE_00710</name>
</gene>
<feature type="transmembrane region" description="Helical" evidence="9">
    <location>
        <begin position="157"/>
        <end position="180"/>
    </location>
</feature>
<evidence type="ECO:0000256" key="5">
    <source>
        <dbReference type="ARBA" id="ARBA00022692"/>
    </source>
</evidence>
<evidence type="ECO:0000313" key="11">
    <source>
        <dbReference type="Proteomes" id="UP001597351"/>
    </source>
</evidence>
<organism evidence="10 11">
    <name type="scientific">Nocardioides aestuarii</name>
    <dbReference type="NCBI Taxonomy" id="252231"/>
    <lineage>
        <taxon>Bacteria</taxon>
        <taxon>Bacillati</taxon>
        <taxon>Actinomycetota</taxon>
        <taxon>Actinomycetes</taxon>
        <taxon>Propionibacteriales</taxon>
        <taxon>Nocardioidaceae</taxon>
        <taxon>Nocardioides</taxon>
    </lineage>
</organism>
<accession>A0ABW4TF97</accession>
<feature type="region of interest" description="Disordered" evidence="8">
    <location>
        <begin position="1"/>
        <end position="22"/>
    </location>
</feature>
<feature type="transmembrane region" description="Helical" evidence="9">
    <location>
        <begin position="68"/>
        <end position="88"/>
    </location>
</feature>
<keyword evidence="11" id="KW-1185">Reference proteome</keyword>
<feature type="transmembrane region" description="Helical" evidence="9">
    <location>
        <begin position="108"/>
        <end position="129"/>
    </location>
</feature>
<dbReference type="Proteomes" id="UP001597351">
    <property type="component" value="Unassembled WGS sequence"/>
</dbReference>
<feature type="transmembrane region" description="Helical" evidence="9">
    <location>
        <begin position="207"/>
        <end position="231"/>
    </location>
</feature>
<reference evidence="11" key="1">
    <citation type="journal article" date="2019" name="Int. J. Syst. Evol. Microbiol.">
        <title>The Global Catalogue of Microorganisms (GCM) 10K type strain sequencing project: providing services to taxonomists for standard genome sequencing and annotation.</title>
        <authorList>
            <consortium name="The Broad Institute Genomics Platform"/>
            <consortium name="The Broad Institute Genome Sequencing Center for Infectious Disease"/>
            <person name="Wu L."/>
            <person name="Ma J."/>
        </authorList>
    </citation>
    <scope>NUCLEOTIDE SEQUENCE [LARGE SCALE GENOMIC DNA]</scope>
    <source>
        <strain evidence="11">CGMCC 1.12477</strain>
    </source>
</reference>
<dbReference type="RefSeq" id="WP_343915810.1">
    <property type="nucleotide sequence ID" value="NZ_BAAAJT010000002.1"/>
</dbReference>
<feature type="transmembrane region" description="Helical" evidence="9">
    <location>
        <begin position="29"/>
        <end position="48"/>
    </location>
</feature>
<dbReference type="InterPro" id="IPR000060">
    <property type="entry name" value="BCCT_transptr"/>
</dbReference>
<evidence type="ECO:0000313" key="10">
    <source>
        <dbReference type="EMBL" id="MFD1945299.1"/>
    </source>
</evidence>
<comment type="caution">
    <text evidence="10">The sequence shown here is derived from an EMBL/GenBank/DDBJ whole genome shotgun (WGS) entry which is preliminary data.</text>
</comment>
<dbReference type="PANTHER" id="PTHR30047">
    <property type="entry name" value="HIGH-AFFINITY CHOLINE TRANSPORT PROTEIN-RELATED"/>
    <property type="match status" value="1"/>
</dbReference>
<dbReference type="EMBL" id="JBHUGD010000001">
    <property type="protein sequence ID" value="MFD1945299.1"/>
    <property type="molecule type" value="Genomic_DNA"/>
</dbReference>
<comment type="similarity">
    <text evidence="2">Belongs to the BCCT transporter (TC 2.A.15) family.</text>
</comment>
<evidence type="ECO:0000256" key="9">
    <source>
        <dbReference type="SAM" id="Phobius"/>
    </source>
</evidence>
<dbReference type="NCBIfam" id="TIGR00842">
    <property type="entry name" value="bcct"/>
    <property type="match status" value="1"/>
</dbReference>
<feature type="transmembrane region" description="Helical" evidence="9">
    <location>
        <begin position="237"/>
        <end position="261"/>
    </location>
</feature>
<dbReference type="Pfam" id="PF02028">
    <property type="entry name" value="BCCT"/>
    <property type="match status" value="1"/>
</dbReference>
<name>A0ABW4TF97_9ACTN</name>
<feature type="transmembrane region" description="Helical" evidence="9">
    <location>
        <begin position="330"/>
        <end position="352"/>
    </location>
</feature>
<sequence length="673" mass="72831">MSTDTRPVETEGPEAGSGDGRWGGPPARMAVFVPSAVVICLVAVWALVAPKNAENTLADLVGTVTTGFGWFYVLLATVILLFVLYLGISRYGNVRLGPDHSRPEFSTFAWASMLFAAGIGTDVMFYSVVEPVTQYVAPPTGEAESVQAARDATVWTLFHYGITGWAMYALMGLALGYFAYRANLPLAVRSALHPVFGKRIDGPLGHAVDTAAVLGTVFGVATSLGIGVVFLNIGLNVLFGVGVGVGAQIALVVLAVTMAAVSATTGVDKGIRLLSQLNVLLALGLAAWVLVTGKTTFILNAVVMNVGDFVGTFPAKTMETFAFVDNAEWMSLWTLFFWAWWIAWASFVGMFLARISRGRTIRQFVAGTMVIPFSYIVMWISIFGNAAIDRVRGGDADFAEVAQQYDGAGFYSLLQDYPLANVVIVIAFFVGLLFYVTSADSGALVMGNLSSKLRSVQDDAAPWMRIFWAAVTGVLTIAMLAVGGIYALQYATIVFAVPFAIVLVLVMWGLLKALRVEAYRVDAGEHHLPTMLSARGTREGREAWRDRLARAVNFVDADDARRHLDGVVAPALADVATELTERGVQAVTETGRDYVELHTEGGEHPFVYRVELAEHPVPAYGGRMVGDHSRYARLEVHLDGGGQDYDVMGFTGTQVIHDCLDQYEQHLEFLRMV</sequence>
<evidence type="ECO:0000256" key="6">
    <source>
        <dbReference type="ARBA" id="ARBA00022989"/>
    </source>
</evidence>
<evidence type="ECO:0000256" key="8">
    <source>
        <dbReference type="SAM" id="MobiDB-lite"/>
    </source>
</evidence>
<proteinExistence type="inferred from homology"/>